<dbReference type="Proteomes" id="UP000321129">
    <property type="component" value="Unassembled WGS sequence"/>
</dbReference>
<dbReference type="NCBIfam" id="TIGR00035">
    <property type="entry name" value="asp_race"/>
    <property type="match status" value="1"/>
</dbReference>
<dbReference type="PANTHER" id="PTHR21198:SF7">
    <property type="entry name" value="ASPARTATE-GLUTAMATE RACEMASE FAMILY"/>
    <property type="match status" value="1"/>
</dbReference>
<dbReference type="PANTHER" id="PTHR21198">
    <property type="entry name" value="GLUTAMATE RACEMASE"/>
    <property type="match status" value="1"/>
</dbReference>
<dbReference type="SUPFAM" id="SSF53681">
    <property type="entry name" value="Aspartate/glutamate racemase"/>
    <property type="match status" value="2"/>
</dbReference>
<protein>
    <submittedName>
        <fullName evidence="3">Amino acid racemase</fullName>
        <ecNumber evidence="3">5.1.1.-</ecNumber>
    </submittedName>
</protein>
<dbReference type="Pfam" id="PF01177">
    <property type="entry name" value="Asp_Glu_race"/>
    <property type="match status" value="1"/>
</dbReference>
<gene>
    <name evidence="3" type="ORF">FSZ31_06845</name>
</gene>
<proteinExistence type="inferred from homology"/>
<evidence type="ECO:0000313" key="3">
    <source>
        <dbReference type="EMBL" id="TXC68694.1"/>
    </source>
</evidence>
<dbReference type="OrthoDB" id="9803739at2"/>
<organism evidence="3 4">
    <name type="scientific">Flavisphingopyxis soli</name>
    <dbReference type="NCBI Taxonomy" id="2601267"/>
    <lineage>
        <taxon>Bacteria</taxon>
        <taxon>Pseudomonadati</taxon>
        <taxon>Pseudomonadota</taxon>
        <taxon>Alphaproteobacteria</taxon>
        <taxon>Sphingomonadales</taxon>
        <taxon>Sphingopyxidaceae</taxon>
        <taxon>Flavisphingopyxis</taxon>
    </lineage>
</organism>
<dbReference type="InterPro" id="IPR015942">
    <property type="entry name" value="Asp/Glu/hydantoin_racemase"/>
</dbReference>
<evidence type="ECO:0000256" key="2">
    <source>
        <dbReference type="ARBA" id="ARBA00023235"/>
    </source>
</evidence>
<reference evidence="3 4" key="1">
    <citation type="submission" date="2019-08" db="EMBL/GenBank/DDBJ databases">
        <title>Sphingorhabdus soil sp. nov., isolated from arctic soil.</title>
        <authorList>
            <person name="Liu Y."/>
        </authorList>
    </citation>
    <scope>NUCLEOTIDE SEQUENCE [LARGE SCALE GENOMIC DNA]</scope>
    <source>
        <strain evidence="3 4">D-2Q-5-6</strain>
    </source>
</reference>
<name>A0A5C6U7B8_9SPHN</name>
<keyword evidence="2 3" id="KW-0413">Isomerase</keyword>
<evidence type="ECO:0000256" key="1">
    <source>
        <dbReference type="ARBA" id="ARBA00007847"/>
    </source>
</evidence>
<dbReference type="InterPro" id="IPR001920">
    <property type="entry name" value="Asp/Glu_race"/>
</dbReference>
<dbReference type="Gene3D" id="3.40.50.1860">
    <property type="match status" value="2"/>
</dbReference>
<dbReference type="AlphaFoldDB" id="A0A5C6U7B8"/>
<accession>A0A5C6U7B8</accession>
<sequence>MRKLGLIGGMSWASTELYYRHLNKSVNKAKGGLSSAPLLIESLDFADIARARSDDDWARVAQILIASAQRLEAAGAGAIMIAANSMHRVAREVEAAIGVPLLHIAEAVGKALKADKVGCVAIVGTANVMAEGWYRRRLTRYGIKLVEPRDDRVEEIERIIYEELMHGKATRDSERTMKTYLTNYDQEDVDAVVLASTELRMIVDPKANVLPIYDSTELHIAMGAEWVLHKG</sequence>
<keyword evidence="4" id="KW-1185">Reference proteome</keyword>
<dbReference type="InterPro" id="IPR004380">
    <property type="entry name" value="Asp_race"/>
</dbReference>
<dbReference type="EC" id="5.1.1.-" evidence="3"/>
<dbReference type="GO" id="GO:0047661">
    <property type="term" value="F:amino-acid racemase activity"/>
    <property type="evidence" value="ECO:0007669"/>
    <property type="project" value="InterPro"/>
</dbReference>
<evidence type="ECO:0000313" key="4">
    <source>
        <dbReference type="Proteomes" id="UP000321129"/>
    </source>
</evidence>
<comment type="caution">
    <text evidence="3">The sequence shown here is derived from an EMBL/GenBank/DDBJ whole genome shotgun (WGS) entry which is preliminary data.</text>
</comment>
<comment type="similarity">
    <text evidence="1">Belongs to the aspartate/glutamate racemases family.</text>
</comment>
<dbReference type="RefSeq" id="WP_147122647.1">
    <property type="nucleotide sequence ID" value="NZ_VOPY01000002.1"/>
</dbReference>
<dbReference type="EMBL" id="VOPY01000002">
    <property type="protein sequence ID" value="TXC68694.1"/>
    <property type="molecule type" value="Genomic_DNA"/>
</dbReference>